<sequence>MTRFHVTNNYPGNERYLAWLTARTAHRERCAFATAPDVPGDAAATWTRSRPVLHPIRDLGYPAALVAQDGLEHANVDWPAFDALFIGGTTPWKLGVAAANLAAAARAHGLWVHMGRVNSLKRLRYAASIGCHSVDGTYLAYGPDRHLPTLLHWLEQVNAPAPAPASAGPA</sequence>
<dbReference type="EMBL" id="JBHSIU010000071">
    <property type="protein sequence ID" value="MFC5005399.1"/>
    <property type="molecule type" value="Genomic_DNA"/>
</dbReference>
<dbReference type="Proteomes" id="UP001595912">
    <property type="component" value="Unassembled WGS sequence"/>
</dbReference>
<evidence type="ECO:0000313" key="1">
    <source>
        <dbReference type="EMBL" id="MFC5005399.1"/>
    </source>
</evidence>
<keyword evidence="2" id="KW-1185">Reference proteome</keyword>
<protein>
    <submittedName>
        <fullName evidence="1">Uncharacterized protein</fullName>
    </submittedName>
</protein>
<name>A0ABV9WBH9_9ACTN</name>
<proteinExistence type="predicted"/>
<accession>A0ABV9WBH9</accession>
<evidence type="ECO:0000313" key="2">
    <source>
        <dbReference type="Proteomes" id="UP001595912"/>
    </source>
</evidence>
<comment type="caution">
    <text evidence="1">The sequence shown here is derived from an EMBL/GenBank/DDBJ whole genome shotgun (WGS) entry which is preliminary data.</text>
</comment>
<gene>
    <name evidence="1" type="ORF">ACFPIJ_47155</name>
</gene>
<organism evidence="1 2">
    <name type="scientific">Dactylosporangium cerinum</name>
    <dbReference type="NCBI Taxonomy" id="1434730"/>
    <lineage>
        <taxon>Bacteria</taxon>
        <taxon>Bacillati</taxon>
        <taxon>Actinomycetota</taxon>
        <taxon>Actinomycetes</taxon>
        <taxon>Micromonosporales</taxon>
        <taxon>Micromonosporaceae</taxon>
        <taxon>Dactylosporangium</taxon>
    </lineage>
</organism>
<dbReference type="RefSeq" id="WP_380126035.1">
    <property type="nucleotide sequence ID" value="NZ_JBHSIU010000071.1"/>
</dbReference>
<reference evidence="2" key="1">
    <citation type="journal article" date="2019" name="Int. J. Syst. Evol. Microbiol.">
        <title>The Global Catalogue of Microorganisms (GCM) 10K type strain sequencing project: providing services to taxonomists for standard genome sequencing and annotation.</title>
        <authorList>
            <consortium name="The Broad Institute Genomics Platform"/>
            <consortium name="The Broad Institute Genome Sequencing Center for Infectious Disease"/>
            <person name="Wu L."/>
            <person name="Ma J."/>
        </authorList>
    </citation>
    <scope>NUCLEOTIDE SEQUENCE [LARGE SCALE GENOMIC DNA]</scope>
    <source>
        <strain evidence="2">CGMCC 4.7152</strain>
    </source>
</reference>